<evidence type="ECO:0000313" key="4">
    <source>
        <dbReference type="EnsemblMetazoa" id="XP_019756501.1"/>
    </source>
</evidence>
<proteinExistence type="predicted"/>
<keyword evidence="5" id="KW-1185">Reference proteome</keyword>
<dbReference type="PANTHER" id="PTHR21879">
    <property type="entry name" value="FI03362P-RELATED-RELATED"/>
    <property type="match status" value="1"/>
</dbReference>
<dbReference type="EnsemblMetazoa" id="XM_019900942.1">
    <property type="protein sequence ID" value="XP_019756501.1"/>
    <property type="gene ID" value="LOC109535117"/>
</dbReference>
<feature type="chain" id="PRO_5043938845" description="Protein osiris 19" evidence="3">
    <location>
        <begin position="21"/>
        <end position="227"/>
    </location>
</feature>
<dbReference type="InterPro" id="IPR012464">
    <property type="entry name" value="DUF1676"/>
</dbReference>
<protein>
    <recommendedName>
        <fullName evidence="6">Protein osiris 19</fullName>
    </recommendedName>
</protein>
<feature type="region of interest" description="Disordered" evidence="1">
    <location>
        <begin position="193"/>
        <end position="212"/>
    </location>
</feature>
<feature type="compositionally biased region" description="Basic and acidic residues" evidence="1">
    <location>
        <begin position="193"/>
        <end position="211"/>
    </location>
</feature>
<evidence type="ECO:0000256" key="2">
    <source>
        <dbReference type="SAM" id="Phobius"/>
    </source>
</evidence>
<organism evidence="4 5">
    <name type="scientific">Dendroctonus ponderosae</name>
    <name type="common">Mountain pine beetle</name>
    <dbReference type="NCBI Taxonomy" id="77166"/>
    <lineage>
        <taxon>Eukaryota</taxon>
        <taxon>Metazoa</taxon>
        <taxon>Ecdysozoa</taxon>
        <taxon>Arthropoda</taxon>
        <taxon>Hexapoda</taxon>
        <taxon>Insecta</taxon>
        <taxon>Pterygota</taxon>
        <taxon>Neoptera</taxon>
        <taxon>Endopterygota</taxon>
        <taxon>Coleoptera</taxon>
        <taxon>Polyphaga</taxon>
        <taxon>Cucujiformia</taxon>
        <taxon>Curculionidae</taxon>
        <taxon>Scolytinae</taxon>
        <taxon>Dendroctonus</taxon>
    </lineage>
</organism>
<dbReference type="Pfam" id="PF07898">
    <property type="entry name" value="DUF1676"/>
    <property type="match status" value="1"/>
</dbReference>
<evidence type="ECO:0000256" key="1">
    <source>
        <dbReference type="SAM" id="MobiDB-lite"/>
    </source>
</evidence>
<keyword evidence="2" id="KW-1133">Transmembrane helix</keyword>
<dbReference type="GO" id="GO:0016020">
    <property type="term" value="C:membrane"/>
    <property type="evidence" value="ECO:0007669"/>
    <property type="project" value="TreeGrafter"/>
</dbReference>
<evidence type="ECO:0000256" key="3">
    <source>
        <dbReference type="SAM" id="SignalP"/>
    </source>
</evidence>
<feature type="transmembrane region" description="Helical" evidence="2">
    <location>
        <begin position="114"/>
        <end position="137"/>
    </location>
</feature>
<reference evidence="4" key="2">
    <citation type="submission" date="2024-08" db="UniProtKB">
        <authorList>
            <consortium name="EnsemblMetazoa"/>
        </authorList>
    </citation>
    <scope>IDENTIFICATION</scope>
</reference>
<dbReference type="KEGG" id="dpa:109535117"/>
<dbReference type="PANTHER" id="PTHR21879:SF6">
    <property type="entry name" value="OSIRIS 19, ISOFORM A"/>
    <property type="match status" value="1"/>
</dbReference>
<dbReference type="AlphaFoldDB" id="A0AAR5P7A0"/>
<dbReference type="Proteomes" id="UP000019118">
    <property type="component" value="Unassembled WGS sequence"/>
</dbReference>
<evidence type="ECO:0008006" key="6">
    <source>
        <dbReference type="Google" id="ProtNLM"/>
    </source>
</evidence>
<evidence type="ECO:0000313" key="5">
    <source>
        <dbReference type="Proteomes" id="UP000019118"/>
    </source>
</evidence>
<feature type="transmembrane region" description="Helical" evidence="2">
    <location>
        <begin position="144"/>
        <end position="161"/>
    </location>
</feature>
<reference evidence="5" key="1">
    <citation type="journal article" date="2013" name="Genome Biol.">
        <title>Draft genome of the mountain pine beetle, Dendroctonus ponderosae Hopkins, a major forest pest.</title>
        <authorList>
            <person name="Keeling C.I."/>
            <person name="Yuen M.M."/>
            <person name="Liao N.Y."/>
            <person name="Docking T.R."/>
            <person name="Chan S.K."/>
            <person name="Taylor G.A."/>
            <person name="Palmquist D.L."/>
            <person name="Jackman S.D."/>
            <person name="Nguyen A."/>
            <person name="Li M."/>
            <person name="Henderson H."/>
            <person name="Janes J.K."/>
            <person name="Zhao Y."/>
            <person name="Pandoh P."/>
            <person name="Moore R."/>
            <person name="Sperling F.A."/>
            <person name="Huber D.P."/>
            <person name="Birol I."/>
            <person name="Jones S.J."/>
            <person name="Bohlmann J."/>
        </authorList>
    </citation>
    <scope>NUCLEOTIDE SEQUENCE</scope>
</reference>
<name>A0AAR5P7A0_DENPD</name>
<keyword evidence="3" id="KW-0732">Signal</keyword>
<keyword evidence="2" id="KW-0812">Transmembrane</keyword>
<feature type="signal peptide" evidence="3">
    <location>
        <begin position="1"/>
        <end position="20"/>
    </location>
</feature>
<dbReference type="GeneID" id="109535117"/>
<keyword evidence="2" id="KW-0472">Membrane</keyword>
<accession>A0AAR5P7A0</accession>
<sequence length="227" mass="25427">MGRLTVLVIVFVTWQSHVSAESSDFSEIKEFLQVGGGVNITQISQARDGRNLGNSIEDATENFMKSNEVAMELPFGTTVTVSGRNLDNEEVDLKLRLGSGNEVQARKKSKVKKILAPILIVLLLKAITLIPLALGILGIKTWNALQLSFVSFVTSIVLAVWKLCAKFSDHHQAPHIVHESVHDVHVPHVYHESHHDHHHDPWDHHYHRSDDSPQQLAYNGYVPESKM</sequence>